<name>A0ABW7ABG9_9ACTN</name>
<dbReference type="PRINTS" id="PR00364">
    <property type="entry name" value="DISEASERSIST"/>
</dbReference>
<dbReference type="PRINTS" id="PR00038">
    <property type="entry name" value="HTHLUXR"/>
</dbReference>
<dbReference type="InterPro" id="IPR019734">
    <property type="entry name" value="TPR_rpt"/>
</dbReference>
<dbReference type="InterPro" id="IPR011990">
    <property type="entry name" value="TPR-like_helical_dom_sf"/>
</dbReference>
<dbReference type="InterPro" id="IPR016032">
    <property type="entry name" value="Sig_transdc_resp-reg_C-effctor"/>
</dbReference>
<evidence type="ECO:0000259" key="1">
    <source>
        <dbReference type="PROSITE" id="PS50043"/>
    </source>
</evidence>
<dbReference type="Gene3D" id="3.40.50.300">
    <property type="entry name" value="P-loop containing nucleotide triphosphate hydrolases"/>
    <property type="match status" value="1"/>
</dbReference>
<dbReference type="InterPro" id="IPR027417">
    <property type="entry name" value="P-loop_NTPase"/>
</dbReference>
<dbReference type="Pfam" id="PF25872">
    <property type="entry name" value="HTH_77"/>
    <property type="match status" value="1"/>
</dbReference>
<dbReference type="Proteomes" id="UP001603978">
    <property type="component" value="Unassembled WGS sequence"/>
</dbReference>
<dbReference type="CDD" id="cd06170">
    <property type="entry name" value="LuxR_C_like"/>
    <property type="match status" value="1"/>
</dbReference>
<keyword evidence="3" id="KW-1185">Reference proteome</keyword>
<keyword evidence="2" id="KW-0067">ATP-binding</keyword>
<dbReference type="InterPro" id="IPR058852">
    <property type="entry name" value="HTH_77"/>
</dbReference>
<dbReference type="RefSeq" id="WP_393165982.1">
    <property type="nucleotide sequence ID" value="NZ_JBICRM010000008.1"/>
</dbReference>
<dbReference type="PROSITE" id="PS50043">
    <property type="entry name" value="HTH_LUXR_2"/>
    <property type="match status" value="1"/>
</dbReference>
<reference evidence="2 3" key="1">
    <citation type="submission" date="2024-10" db="EMBL/GenBank/DDBJ databases">
        <authorList>
            <person name="Topkara A.R."/>
            <person name="Saygin H."/>
        </authorList>
    </citation>
    <scope>NUCLEOTIDE SEQUENCE [LARGE SCALE GENOMIC DNA]</scope>
    <source>
        <strain evidence="2 3">M3C6</strain>
    </source>
</reference>
<feature type="domain" description="HTH luxR-type" evidence="1">
    <location>
        <begin position="719"/>
        <end position="784"/>
    </location>
</feature>
<accession>A0ABW7ABG9</accession>
<dbReference type="SMART" id="SM00028">
    <property type="entry name" value="TPR"/>
    <property type="match status" value="4"/>
</dbReference>
<comment type="caution">
    <text evidence="2">The sequence shown here is derived from an EMBL/GenBank/DDBJ whole genome shotgun (WGS) entry which is preliminary data.</text>
</comment>
<sequence length="784" mass="84025">MLRSADFSNLPAEPNLFVGRESDVDELVHLMRVSRAVTLCGAGGIGKTRLAVRLAARIAPDHPGGVWLIELADLEKDELRGHVAAALGIAGDLAETIGGRRALLLLDNCEPVIGECAELCRDLLGACPGVTVLATSREPLRVPGETVWRVPPLSVAGEESEAVRLFVARATAARPAFELTDETRPLVVELCQALDGLPLAIELAAAMVRVLSVGQLVERLDDRFRLLAGGARTAPARHRTLRAAVDWSYRLLSPQERLLLRRTAAFRSSWTLDLAEGVCSGPGLPEEEVLLRLCDLVDKSLVALDGEIAGQARYRLLETVREYALEQLAESGEEAELRRRHLTALAGMAAGFKEALAPGTRTSWPVVERYVNLFDALKVEVGWACDWSIAIGLPETALGLLTDARLLLIGSGRKLDMAERLDRLLALDAPQVGPGLRGQATILRGELAAAAGDLELATRCARAGIDLCATDGDGYGEGVGLILLAQLTGEQDHLIRALETARRSGDLILEVQAQSARAAFGLHEGRLHEAQRAFEEVLSISEELDNHYGQSYAHTGLAQVARRSGDPATAKRHYESGLRLLRHVDARQQIVSCLAGLGGLALDQGDLVEARARLTEALVLSRDAGLRAGIARRLETWASLVAAEGDHRRAVLLAAASVALRGRQPDARTEEVLRPARAVLGEAVVGVLWAEGTNMTADQAVACALDGALPEPSAEPVVPANQESRLTAREREIAELVARGLSNRAIADELVISPATAARHVANILSKLGFSTRTQIAAWVIESR</sequence>
<dbReference type="SUPFAM" id="SSF48452">
    <property type="entry name" value="TPR-like"/>
    <property type="match status" value="1"/>
</dbReference>
<dbReference type="Gene3D" id="1.10.10.10">
    <property type="entry name" value="Winged helix-like DNA-binding domain superfamily/Winged helix DNA-binding domain"/>
    <property type="match status" value="1"/>
</dbReference>
<keyword evidence="2" id="KW-0547">Nucleotide-binding</keyword>
<dbReference type="Gene3D" id="1.25.40.10">
    <property type="entry name" value="Tetratricopeptide repeat domain"/>
    <property type="match status" value="1"/>
</dbReference>
<evidence type="ECO:0000313" key="3">
    <source>
        <dbReference type="Proteomes" id="UP001603978"/>
    </source>
</evidence>
<dbReference type="InterPro" id="IPR000792">
    <property type="entry name" value="Tscrpt_reg_LuxR_C"/>
</dbReference>
<proteinExistence type="predicted"/>
<gene>
    <name evidence="2" type="ORF">ACFLIM_16085</name>
</gene>
<protein>
    <submittedName>
        <fullName evidence="2">ATP-binding protein</fullName>
    </submittedName>
</protein>
<dbReference type="Pfam" id="PF00196">
    <property type="entry name" value="GerE"/>
    <property type="match status" value="1"/>
</dbReference>
<organism evidence="2 3">
    <name type="scientific">Nonomuraea marmarensis</name>
    <dbReference type="NCBI Taxonomy" id="3351344"/>
    <lineage>
        <taxon>Bacteria</taxon>
        <taxon>Bacillati</taxon>
        <taxon>Actinomycetota</taxon>
        <taxon>Actinomycetes</taxon>
        <taxon>Streptosporangiales</taxon>
        <taxon>Streptosporangiaceae</taxon>
        <taxon>Nonomuraea</taxon>
    </lineage>
</organism>
<dbReference type="SUPFAM" id="SSF46894">
    <property type="entry name" value="C-terminal effector domain of the bipartite response regulators"/>
    <property type="match status" value="1"/>
</dbReference>
<dbReference type="PANTHER" id="PTHR47691">
    <property type="entry name" value="REGULATOR-RELATED"/>
    <property type="match status" value="1"/>
</dbReference>
<dbReference type="PANTHER" id="PTHR47691:SF3">
    <property type="entry name" value="HTH-TYPE TRANSCRIPTIONAL REGULATOR RV0890C-RELATED"/>
    <property type="match status" value="1"/>
</dbReference>
<dbReference type="SUPFAM" id="SSF52540">
    <property type="entry name" value="P-loop containing nucleoside triphosphate hydrolases"/>
    <property type="match status" value="1"/>
</dbReference>
<dbReference type="Pfam" id="PF13424">
    <property type="entry name" value="TPR_12"/>
    <property type="match status" value="1"/>
</dbReference>
<dbReference type="EMBL" id="JBICRM010000008">
    <property type="protein sequence ID" value="MFG1704706.1"/>
    <property type="molecule type" value="Genomic_DNA"/>
</dbReference>
<evidence type="ECO:0000313" key="2">
    <source>
        <dbReference type="EMBL" id="MFG1704706.1"/>
    </source>
</evidence>
<dbReference type="GO" id="GO:0005524">
    <property type="term" value="F:ATP binding"/>
    <property type="evidence" value="ECO:0007669"/>
    <property type="project" value="UniProtKB-KW"/>
</dbReference>
<dbReference type="InterPro" id="IPR036388">
    <property type="entry name" value="WH-like_DNA-bd_sf"/>
</dbReference>
<dbReference type="SMART" id="SM00421">
    <property type="entry name" value="HTH_LUXR"/>
    <property type="match status" value="1"/>
</dbReference>